<dbReference type="EMBL" id="CH474036">
    <property type="protein sequence ID" value="EDL86456.1"/>
    <property type="molecule type" value="Genomic_DNA"/>
</dbReference>
<protein>
    <submittedName>
        <fullName evidence="1">RCG45112</fullName>
    </submittedName>
</protein>
<dbReference type="Proteomes" id="UP000234681">
    <property type="component" value="Chromosome 1"/>
</dbReference>
<gene>
    <name evidence="1" type="ORF">rCG_45112</name>
</gene>
<reference evidence="1 2" key="1">
    <citation type="submission" date="2005-09" db="EMBL/GenBank/DDBJ databases">
        <authorList>
            <person name="Mural R.J."/>
            <person name="Li P.W."/>
            <person name="Adams M.D."/>
            <person name="Amanatides P.G."/>
            <person name="Baden-Tillson H."/>
            <person name="Barnstead M."/>
            <person name="Chin S.H."/>
            <person name="Dew I."/>
            <person name="Evans C.A."/>
            <person name="Ferriera S."/>
            <person name="Flanigan M."/>
            <person name="Fosler C."/>
            <person name="Glodek A."/>
            <person name="Gu Z."/>
            <person name="Holt R.A."/>
            <person name="Jennings D."/>
            <person name="Kraft C.L."/>
            <person name="Lu F."/>
            <person name="Nguyen T."/>
            <person name="Nusskern D.R."/>
            <person name="Pfannkoch C.M."/>
            <person name="Sitter C."/>
            <person name="Sutton G.G."/>
            <person name="Venter J.C."/>
            <person name="Wang Z."/>
            <person name="Woodage T."/>
            <person name="Zheng X.H."/>
            <person name="Zhong F."/>
        </authorList>
    </citation>
    <scope>NUCLEOTIDE SEQUENCE [LARGE SCALE GENOMIC DNA]</scope>
    <source>
        <strain>BN</strain>
        <strain evidence="2">Sprague-Dawley</strain>
    </source>
</reference>
<accession>A6KD32</accession>
<proteinExistence type="predicted"/>
<evidence type="ECO:0000313" key="1">
    <source>
        <dbReference type="EMBL" id="EDL86456.1"/>
    </source>
</evidence>
<sequence length="44" mass="4963">MNEVEVEFFEHLYKDNSHGDSCKSTGHAQEVHQAHIAPLPEEDG</sequence>
<evidence type="ECO:0000313" key="2">
    <source>
        <dbReference type="Proteomes" id="UP000234681"/>
    </source>
</evidence>
<name>A6KD32_RAT</name>
<dbReference type="AlphaFoldDB" id="A6KD32"/>
<organism evidence="1 2">
    <name type="scientific">Rattus norvegicus</name>
    <name type="common">Rat</name>
    <dbReference type="NCBI Taxonomy" id="10116"/>
    <lineage>
        <taxon>Eukaryota</taxon>
        <taxon>Metazoa</taxon>
        <taxon>Chordata</taxon>
        <taxon>Craniata</taxon>
        <taxon>Vertebrata</taxon>
        <taxon>Euteleostomi</taxon>
        <taxon>Mammalia</taxon>
        <taxon>Eutheria</taxon>
        <taxon>Euarchontoglires</taxon>
        <taxon>Glires</taxon>
        <taxon>Rodentia</taxon>
        <taxon>Myomorpha</taxon>
        <taxon>Muroidea</taxon>
        <taxon>Muridae</taxon>
        <taxon>Murinae</taxon>
        <taxon>Rattus</taxon>
    </lineage>
</organism>